<name>A0A5M6CZJ6_9BACT</name>
<dbReference type="NCBIfam" id="TIGR02937">
    <property type="entry name" value="sigma70-ECF"/>
    <property type="match status" value="1"/>
</dbReference>
<evidence type="ECO:0000256" key="2">
    <source>
        <dbReference type="ARBA" id="ARBA00023015"/>
    </source>
</evidence>
<sequence length="176" mass="20553">MSKESQSEFAMLYIQNQGRVYGYIATLIPNRSDAEDILQRTSMVMWQKWDQYDPDRGFVSWARGIALNEIRNFLRRSERKNVHLSEAVVDMLAEQIETSTDPIRAEAFEQCFSKLERKQRSLLEQCYLESMGVKVVADALGTTRDAIYMRLHRIRKSLINCMNHQLSDDNVAQQRV</sequence>
<dbReference type="EMBL" id="VWOX01000027">
    <property type="protein sequence ID" value="KAA5538699.1"/>
    <property type="molecule type" value="Genomic_DNA"/>
</dbReference>
<dbReference type="InterPro" id="IPR013324">
    <property type="entry name" value="RNA_pol_sigma_r3/r4-like"/>
</dbReference>
<dbReference type="SUPFAM" id="SSF88659">
    <property type="entry name" value="Sigma3 and sigma4 domains of RNA polymerase sigma factors"/>
    <property type="match status" value="1"/>
</dbReference>
<dbReference type="SUPFAM" id="SSF88946">
    <property type="entry name" value="Sigma2 domain of RNA polymerase sigma factors"/>
    <property type="match status" value="1"/>
</dbReference>
<dbReference type="InterPro" id="IPR007627">
    <property type="entry name" value="RNA_pol_sigma70_r2"/>
</dbReference>
<feature type="domain" description="RNA polymerase sigma factor 70 region 4 type 2" evidence="6">
    <location>
        <begin position="106"/>
        <end position="158"/>
    </location>
</feature>
<dbReference type="Proteomes" id="UP000324479">
    <property type="component" value="Unassembled WGS sequence"/>
</dbReference>
<dbReference type="GO" id="GO:0016987">
    <property type="term" value="F:sigma factor activity"/>
    <property type="evidence" value="ECO:0007669"/>
    <property type="project" value="UniProtKB-KW"/>
</dbReference>
<evidence type="ECO:0000256" key="1">
    <source>
        <dbReference type="ARBA" id="ARBA00010641"/>
    </source>
</evidence>
<proteinExistence type="inferred from homology"/>
<dbReference type="InterPro" id="IPR014331">
    <property type="entry name" value="RNA_pol_sigma70_ECF_RHOBA"/>
</dbReference>
<evidence type="ECO:0000259" key="6">
    <source>
        <dbReference type="Pfam" id="PF08281"/>
    </source>
</evidence>
<dbReference type="Pfam" id="PF04542">
    <property type="entry name" value="Sigma70_r2"/>
    <property type="match status" value="1"/>
</dbReference>
<keyword evidence="3" id="KW-0731">Sigma factor</keyword>
<organism evidence="7 8">
    <name type="scientific">Roseiconus nitratireducens</name>
    <dbReference type="NCBI Taxonomy" id="2605748"/>
    <lineage>
        <taxon>Bacteria</taxon>
        <taxon>Pseudomonadati</taxon>
        <taxon>Planctomycetota</taxon>
        <taxon>Planctomycetia</taxon>
        <taxon>Pirellulales</taxon>
        <taxon>Pirellulaceae</taxon>
        <taxon>Roseiconus</taxon>
    </lineage>
</organism>
<feature type="domain" description="RNA polymerase sigma-70 region 2" evidence="5">
    <location>
        <begin position="12"/>
        <end position="79"/>
    </location>
</feature>
<dbReference type="PANTHER" id="PTHR43133:SF51">
    <property type="entry name" value="RNA POLYMERASE SIGMA FACTOR"/>
    <property type="match status" value="1"/>
</dbReference>
<dbReference type="PANTHER" id="PTHR43133">
    <property type="entry name" value="RNA POLYMERASE ECF-TYPE SIGMA FACTO"/>
    <property type="match status" value="1"/>
</dbReference>
<keyword evidence="8" id="KW-1185">Reference proteome</keyword>
<dbReference type="RefSeq" id="WP_150079696.1">
    <property type="nucleotide sequence ID" value="NZ_VWOX01000027.1"/>
</dbReference>
<keyword evidence="4" id="KW-0804">Transcription</keyword>
<evidence type="ECO:0000313" key="8">
    <source>
        <dbReference type="Proteomes" id="UP000324479"/>
    </source>
</evidence>
<dbReference type="InterPro" id="IPR036388">
    <property type="entry name" value="WH-like_DNA-bd_sf"/>
</dbReference>
<dbReference type="InterPro" id="IPR039425">
    <property type="entry name" value="RNA_pol_sigma-70-like"/>
</dbReference>
<dbReference type="NCBIfam" id="TIGR02989">
    <property type="entry name" value="Sig-70_gvs1"/>
    <property type="match status" value="1"/>
</dbReference>
<evidence type="ECO:0000256" key="3">
    <source>
        <dbReference type="ARBA" id="ARBA00023082"/>
    </source>
</evidence>
<evidence type="ECO:0000256" key="4">
    <source>
        <dbReference type="ARBA" id="ARBA00023163"/>
    </source>
</evidence>
<comment type="similarity">
    <text evidence="1">Belongs to the sigma-70 factor family. ECF subfamily.</text>
</comment>
<dbReference type="Gene3D" id="1.10.10.10">
    <property type="entry name" value="Winged helix-like DNA-binding domain superfamily/Winged helix DNA-binding domain"/>
    <property type="match status" value="1"/>
</dbReference>
<gene>
    <name evidence="7" type="ORF">FYK55_26665</name>
</gene>
<evidence type="ECO:0000313" key="7">
    <source>
        <dbReference type="EMBL" id="KAA5538699.1"/>
    </source>
</evidence>
<accession>A0A5M6CZJ6</accession>
<keyword evidence="2" id="KW-0805">Transcription regulation</keyword>
<dbReference type="AlphaFoldDB" id="A0A5M6CZJ6"/>
<reference evidence="7 8" key="1">
    <citation type="submission" date="2019-08" db="EMBL/GenBank/DDBJ databases">
        <authorList>
            <person name="Dhanesh K."/>
            <person name="Kumar G."/>
            <person name="Sasikala C."/>
            <person name="Venkata Ramana C."/>
        </authorList>
    </citation>
    <scope>NUCLEOTIDE SEQUENCE [LARGE SCALE GENOMIC DNA]</scope>
    <source>
        <strain evidence="7 8">JC645</strain>
    </source>
</reference>
<dbReference type="InterPro" id="IPR014284">
    <property type="entry name" value="RNA_pol_sigma-70_dom"/>
</dbReference>
<dbReference type="Pfam" id="PF08281">
    <property type="entry name" value="Sigma70_r4_2"/>
    <property type="match status" value="1"/>
</dbReference>
<evidence type="ECO:0000259" key="5">
    <source>
        <dbReference type="Pfam" id="PF04542"/>
    </source>
</evidence>
<dbReference type="Gene3D" id="1.10.1740.10">
    <property type="match status" value="1"/>
</dbReference>
<comment type="caution">
    <text evidence="7">The sequence shown here is derived from an EMBL/GenBank/DDBJ whole genome shotgun (WGS) entry which is preliminary data.</text>
</comment>
<dbReference type="GO" id="GO:0006352">
    <property type="term" value="P:DNA-templated transcription initiation"/>
    <property type="evidence" value="ECO:0007669"/>
    <property type="project" value="InterPro"/>
</dbReference>
<protein>
    <submittedName>
        <fullName evidence="7">Sigma-70 family RNA polymerase sigma factor</fullName>
    </submittedName>
</protein>
<dbReference type="InterPro" id="IPR013325">
    <property type="entry name" value="RNA_pol_sigma_r2"/>
</dbReference>
<dbReference type="InterPro" id="IPR013249">
    <property type="entry name" value="RNA_pol_sigma70_r4_t2"/>
</dbReference>
<dbReference type="GO" id="GO:0003677">
    <property type="term" value="F:DNA binding"/>
    <property type="evidence" value="ECO:0007669"/>
    <property type="project" value="InterPro"/>
</dbReference>